<keyword evidence="2" id="KW-0238">DNA-binding</keyword>
<dbReference type="CDD" id="cd14686">
    <property type="entry name" value="bZIP"/>
    <property type="match status" value="1"/>
</dbReference>
<dbReference type="InterPro" id="IPR004827">
    <property type="entry name" value="bZIP"/>
</dbReference>
<dbReference type="Proteomes" id="UP000762676">
    <property type="component" value="Unassembled WGS sequence"/>
</dbReference>
<keyword evidence="7" id="KW-1185">Reference proteome</keyword>
<keyword evidence="1" id="KW-0805">Transcription regulation</keyword>
<feature type="region of interest" description="Disordered" evidence="4">
    <location>
        <begin position="126"/>
        <end position="145"/>
    </location>
</feature>
<evidence type="ECO:0000259" key="5">
    <source>
        <dbReference type="PROSITE" id="PS50217"/>
    </source>
</evidence>
<reference evidence="6 7" key="1">
    <citation type="journal article" date="2021" name="Elife">
        <title>Chloroplast acquisition without the gene transfer in kleptoplastic sea slugs, Plakobranchus ocellatus.</title>
        <authorList>
            <person name="Maeda T."/>
            <person name="Takahashi S."/>
            <person name="Yoshida T."/>
            <person name="Shimamura S."/>
            <person name="Takaki Y."/>
            <person name="Nagai Y."/>
            <person name="Toyoda A."/>
            <person name="Suzuki Y."/>
            <person name="Arimoto A."/>
            <person name="Ishii H."/>
            <person name="Satoh N."/>
            <person name="Nishiyama T."/>
            <person name="Hasebe M."/>
            <person name="Maruyama T."/>
            <person name="Minagawa J."/>
            <person name="Obokata J."/>
            <person name="Shigenobu S."/>
        </authorList>
    </citation>
    <scope>NUCLEOTIDE SEQUENCE [LARGE SCALE GENOMIC DNA]</scope>
</reference>
<dbReference type="Gene3D" id="1.20.5.170">
    <property type="match status" value="1"/>
</dbReference>
<gene>
    <name evidence="6" type="ORF">ElyMa_006491000</name>
</gene>
<evidence type="ECO:0000256" key="2">
    <source>
        <dbReference type="ARBA" id="ARBA00023125"/>
    </source>
</evidence>
<sequence>MADQSVECVDGNNGLSSGIEDIDLLDFADMLEGDIDFLEHVFQEREGGGTRWSQNIEAAESENIKKIQEELLKDAPQFRDNPNLDVRVDVDETTADANEAGPSLVPADAVVSYNVKERLQKSVKKKMAQEGKSFDDDAQQDIPTPIATLTEEEIEKDAIRKERNRQAASRSRQKKVTEKLELEKSIASNEQQVEVLKHEVAESVRQLGKKCLDVVNICRTKNQDQGNPVFCPKTKAFLQETLHVCATNADPVSQESGDQNFDFLSSNSQTIISKDHVLPAGMDSSQLCPSSSSSAAAKISSGAGASYIDYMHSLATSVSRFLDLDTNTFEQHVNGQNSSFNRMFSSNINNDCFALKDPTGSEGLSKFGVTGNVNVQPSIVGNRFYLKSQPVSVGNGVNHNPQSFTGDRVSPNPRPPFAENSYSDIRKSFPCPPGHANVAQVVPWPAAGSRSATSTQSGPLHRPSSADMSANFARLNVGNESVNNVRPYSVAFSSTGAAATAPKYVGCKSQIPIQKNENNIAVDYSRIFRAKTSSEASSSSSSVWAVDETVDDVSKDFLLCLEPPAQKRPRLE</sequence>
<proteinExistence type="predicted"/>
<dbReference type="InterPro" id="IPR004826">
    <property type="entry name" value="bZIP_Maf"/>
</dbReference>
<comment type="caution">
    <text evidence="6">The sequence shown here is derived from an EMBL/GenBank/DDBJ whole genome shotgun (WGS) entry which is preliminary data.</text>
</comment>
<feature type="domain" description="BZIP" evidence="5">
    <location>
        <begin position="154"/>
        <end position="207"/>
    </location>
</feature>
<accession>A0AAV4I2W0</accession>
<evidence type="ECO:0000256" key="4">
    <source>
        <dbReference type="SAM" id="MobiDB-lite"/>
    </source>
</evidence>
<protein>
    <recommendedName>
        <fullName evidence="5">BZIP domain-containing protein</fullName>
    </recommendedName>
</protein>
<evidence type="ECO:0000256" key="1">
    <source>
        <dbReference type="ARBA" id="ARBA00023015"/>
    </source>
</evidence>
<dbReference type="SUPFAM" id="SSF57959">
    <property type="entry name" value="Leucine zipper domain"/>
    <property type="match status" value="1"/>
</dbReference>
<evidence type="ECO:0000256" key="3">
    <source>
        <dbReference type="ARBA" id="ARBA00023163"/>
    </source>
</evidence>
<dbReference type="GO" id="GO:0003677">
    <property type="term" value="F:DNA binding"/>
    <property type="evidence" value="ECO:0007669"/>
    <property type="project" value="UniProtKB-KW"/>
</dbReference>
<dbReference type="AlphaFoldDB" id="A0AAV4I2W0"/>
<organism evidence="6 7">
    <name type="scientific">Elysia marginata</name>
    <dbReference type="NCBI Taxonomy" id="1093978"/>
    <lineage>
        <taxon>Eukaryota</taxon>
        <taxon>Metazoa</taxon>
        <taxon>Spiralia</taxon>
        <taxon>Lophotrochozoa</taxon>
        <taxon>Mollusca</taxon>
        <taxon>Gastropoda</taxon>
        <taxon>Heterobranchia</taxon>
        <taxon>Euthyneura</taxon>
        <taxon>Panpulmonata</taxon>
        <taxon>Sacoglossa</taxon>
        <taxon>Placobranchoidea</taxon>
        <taxon>Plakobranchidae</taxon>
        <taxon>Elysia</taxon>
    </lineage>
</organism>
<dbReference type="PROSITE" id="PS00036">
    <property type="entry name" value="BZIP_BASIC"/>
    <property type="match status" value="1"/>
</dbReference>
<dbReference type="SMART" id="SM00338">
    <property type="entry name" value="BRLZ"/>
    <property type="match status" value="1"/>
</dbReference>
<dbReference type="GO" id="GO:0003700">
    <property type="term" value="F:DNA-binding transcription factor activity"/>
    <property type="evidence" value="ECO:0007669"/>
    <property type="project" value="InterPro"/>
</dbReference>
<evidence type="ECO:0000313" key="7">
    <source>
        <dbReference type="Proteomes" id="UP000762676"/>
    </source>
</evidence>
<evidence type="ECO:0000313" key="6">
    <source>
        <dbReference type="EMBL" id="GFS04240.1"/>
    </source>
</evidence>
<feature type="region of interest" description="Disordered" evidence="4">
    <location>
        <begin position="447"/>
        <end position="466"/>
    </location>
</feature>
<feature type="region of interest" description="Disordered" evidence="4">
    <location>
        <begin position="159"/>
        <end position="180"/>
    </location>
</feature>
<name>A0AAV4I2W0_9GAST</name>
<keyword evidence="3" id="KW-0804">Transcription</keyword>
<dbReference type="EMBL" id="BMAT01013026">
    <property type="protein sequence ID" value="GFS04240.1"/>
    <property type="molecule type" value="Genomic_DNA"/>
</dbReference>
<dbReference type="PROSITE" id="PS50217">
    <property type="entry name" value="BZIP"/>
    <property type="match status" value="1"/>
</dbReference>
<dbReference type="InterPro" id="IPR046347">
    <property type="entry name" value="bZIP_sf"/>
</dbReference>
<dbReference type="Pfam" id="PF03131">
    <property type="entry name" value="bZIP_Maf"/>
    <property type="match status" value="1"/>
</dbReference>